<dbReference type="AlphaFoldDB" id="A0AAD9NK61"/>
<comment type="caution">
    <text evidence="2">The sequence shown here is derived from an EMBL/GenBank/DDBJ whole genome shotgun (WGS) entry which is preliminary data.</text>
</comment>
<evidence type="ECO:0000256" key="1">
    <source>
        <dbReference type="SAM" id="Phobius"/>
    </source>
</evidence>
<feature type="transmembrane region" description="Helical" evidence="1">
    <location>
        <begin position="87"/>
        <end position="106"/>
    </location>
</feature>
<keyword evidence="3" id="KW-1185">Reference proteome</keyword>
<dbReference type="EMBL" id="JAODUO010001085">
    <property type="protein sequence ID" value="KAK2171266.1"/>
    <property type="molecule type" value="Genomic_DNA"/>
</dbReference>
<feature type="transmembrane region" description="Helical" evidence="1">
    <location>
        <begin position="53"/>
        <end position="75"/>
    </location>
</feature>
<feature type="transmembrane region" description="Helical" evidence="1">
    <location>
        <begin position="12"/>
        <end position="33"/>
    </location>
</feature>
<gene>
    <name evidence="2" type="ORF">NP493_1083g00011</name>
</gene>
<name>A0AAD9NK61_RIDPI</name>
<keyword evidence="1" id="KW-0812">Transmembrane</keyword>
<evidence type="ECO:0000313" key="2">
    <source>
        <dbReference type="EMBL" id="KAK2171266.1"/>
    </source>
</evidence>
<accession>A0AAD9NK61</accession>
<proteinExistence type="predicted"/>
<sequence length="107" mass="12308">MSRTSFAFEKKRLYFLIPSFQPFLSALSTFRFHKLLHQGILYVTPVQYLCVPFKVMFTVGLCCFLFANMITLVLFTLSDNLLTLNHISNFSSSLLTVHAISTIYLVE</sequence>
<dbReference type="Proteomes" id="UP001209878">
    <property type="component" value="Unassembled WGS sequence"/>
</dbReference>
<keyword evidence="1" id="KW-1133">Transmembrane helix</keyword>
<organism evidence="2 3">
    <name type="scientific">Ridgeia piscesae</name>
    <name type="common">Tubeworm</name>
    <dbReference type="NCBI Taxonomy" id="27915"/>
    <lineage>
        <taxon>Eukaryota</taxon>
        <taxon>Metazoa</taxon>
        <taxon>Spiralia</taxon>
        <taxon>Lophotrochozoa</taxon>
        <taxon>Annelida</taxon>
        <taxon>Polychaeta</taxon>
        <taxon>Sedentaria</taxon>
        <taxon>Canalipalpata</taxon>
        <taxon>Sabellida</taxon>
        <taxon>Siboglinidae</taxon>
        <taxon>Ridgeia</taxon>
    </lineage>
</organism>
<protein>
    <submittedName>
        <fullName evidence="2">Uncharacterized protein</fullName>
    </submittedName>
</protein>
<reference evidence="2" key="1">
    <citation type="journal article" date="2023" name="Mol. Biol. Evol.">
        <title>Third-Generation Sequencing Reveals the Adaptive Role of the Epigenome in Three Deep-Sea Polychaetes.</title>
        <authorList>
            <person name="Perez M."/>
            <person name="Aroh O."/>
            <person name="Sun Y."/>
            <person name="Lan Y."/>
            <person name="Juniper S.K."/>
            <person name="Young C.R."/>
            <person name="Angers B."/>
            <person name="Qian P.Y."/>
        </authorList>
    </citation>
    <scope>NUCLEOTIDE SEQUENCE</scope>
    <source>
        <strain evidence="2">R07B-5</strain>
    </source>
</reference>
<evidence type="ECO:0000313" key="3">
    <source>
        <dbReference type="Proteomes" id="UP001209878"/>
    </source>
</evidence>
<keyword evidence="1" id="KW-0472">Membrane</keyword>